<protein>
    <submittedName>
        <fullName evidence="1">Uncharacterized protein</fullName>
    </submittedName>
</protein>
<gene>
    <name evidence="1" type="ORF">D0Z00_001057</name>
</gene>
<comment type="caution">
    <text evidence="1">The sequence shown here is derived from an EMBL/GenBank/DDBJ whole genome shotgun (WGS) entry which is preliminary data.</text>
</comment>
<keyword evidence="2" id="KW-1185">Reference proteome</keyword>
<dbReference type="EMBL" id="QVQA01000015">
    <property type="protein sequence ID" value="KAF5101057.1"/>
    <property type="molecule type" value="Genomic_DNA"/>
</dbReference>
<accession>A0ACB6V8I6</accession>
<reference evidence="1 2" key="1">
    <citation type="journal article" date="2020" name="Front. Microbiol.">
        <title>Phenotypic and Genetic Characterization of the Cheese Ripening Yeast Geotrichum candidum.</title>
        <authorList>
            <person name="Perkins V."/>
            <person name="Vignola S."/>
            <person name="Lessard M.H."/>
            <person name="Plante P.L."/>
            <person name="Corbeil J."/>
            <person name="Dugat-Bony E."/>
            <person name="Frenette M."/>
            <person name="Labrie S."/>
        </authorList>
    </citation>
    <scope>NUCLEOTIDE SEQUENCE [LARGE SCALE GENOMIC DNA]</scope>
    <source>
        <strain evidence="1 2">LMA-1147</strain>
    </source>
</reference>
<dbReference type="Proteomes" id="UP000744676">
    <property type="component" value="Unassembled WGS sequence"/>
</dbReference>
<evidence type="ECO:0000313" key="1">
    <source>
        <dbReference type="EMBL" id="KAF5101057.1"/>
    </source>
</evidence>
<evidence type="ECO:0000313" key="2">
    <source>
        <dbReference type="Proteomes" id="UP000744676"/>
    </source>
</evidence>
<name>A0ACB6V8I6_9ASCO</name>
<sequence length="425" mass="44897">MKFSTIISTAAFTASTLAIATPFDKVKLIKRQQPFLNGSIALSNEDSTVYRTVTPTSTITHLKTIVVSIPATTTSAREVVSESVVVSDVVTTKDSGEITTVDVTSTEKLTRTVYDTITTQAVKTITAPAQDVQNVINSAVNNDGVASVDNIIVSKKKKTITVTHPIYITVTASATASDVAPAVITSLAGNDVDTVTLETAVTSTLKASTSAPYQNGTLSAADQLITTTVVLPKSETTVHTYTHQVTSTVTNFIVVTHTAAAPSESASVETVTSVNEFIYNSQEVATETPTSMVTSVITLTRTATRQTITETQKNIIYYTVTRTSANSTVVETRSAVDTETKTRTNTFTITVPVSATSTGGVEATASTDDSAAAAAPSPFSTTLYAKPSFASMSGAWNATTVSATAPAADSFERRNFQKRRLAFWF</sequence>
<proteinExistence type="predicted"/>
<organism evidence="1 2">
    <name type="scientific">Geotrichum galactomycetum</name>
    <dbReference type="NCBI Taxonomy" id="27317"/>
    <lineage>
        <taxon>Eukaryota</taxon>
        <taxon>Fungi</taxon>
        <taxon>Dikarya</taxon>
        <taxon>Ascomycota</taxon>
        <taxon>Saccharomycotina</taxon>
        <taxon>Dipodascomycetes</taxon>
        <taxon>Dipodascales</taxon>
        <taxon>Dipodascaceae</taxon>
        <taxon>Geotrichum</taxon>
    </lineage>
</organism>